<feature type="chain" id="PRO_5002061563" description="WAP domain-containing protein" evidence="1">
    <location>
        <begin position="17"/>
        <end position="46"/>
    </location>
</feature>
<dbReference type="Gene3D" id="4.10.75.10">
    <property type="entry name" value="Elafin-like"/>
    <property type="match status" value="1"/>
</dbReference>
<feature type="signal peptide" evidence="1">
    <location>
        <begin position="1"/>
        <end position="16"/>
    </location>
</feature>
<proteinExistence type="predicted"/>
<evidence type="ECO:0008006" key="4">
    <source>
        <dbReference type="Google" id="ProtNLM"/>
    </source>
</evidence>
<dbReference type="EMBL" id="KN574382">
    <property type="protein sequence ID" value="KHJ83246.1"/>
    <property type="molecule type" value="Genomic_DNA"/>
</dbReference>
<evidence type="ECO:0000313" key="3">
    <source>
        <dbReference type="Proteomes" id="UP000053660"/>
    </source>
</evidence>
<organism evidence="2 3">
    <name type="scientific">Oesophagostomum dentatum</name>
    <name type="common">Nodular worm</name>
    <dbReference type="NCBI Taxonomy" id="61180"/>
    <lineage>
        <taxon>Eukaryota</taxon>
        <taxon>Metazoa</taxon>
        <taxon>Ecdysozoa</taxon>
        <taxon>Nematoda</taxon>
        <taxon>Chromadorea</taxon>
        <taxon>Rhabditida</taxon>
        <taxon>Rhabditina</taxon>
        <taxon>Rhabditomorpha</taxon>
        <taxon>Strongyloidea</taxon>
        <taxon>Strongylidae</taxon>
        <taxon>Oesophagostomum</taxon>
    </lineage>
</organism>
<dbReference type="AlphaFoldDB" id="A0A0B1SH85"/>
<keyword evidence="1" id="KW-0732">Signal</keyword>
<sequence length="46" mass="4730">MKTALLILVAATIVACQQKCEDDPDCPSGQLCSRNVCVPAIKPGAG</sequence>
<dbReference type="Proteomes" id="UP000053660">
    <property type="component" value="Unassembled WGS sequence"/>
</dbReference>
<dbReference type="InterPro" id="IPR036645">
    <property type="entry name" value="Elafin-like_sf"/>
</dbReference>
<evidence type="ECO:0000256" key="1">
    <source>
        <dbReference type="SAM" id="SignalP"/>
    </source>
</evidence>
<protein>
    <recommendedName>
        <fullName evidence="4">WAP domain-containing protein</fullName>
    </recommendedName>
</protein>
<evidence type="ECO:0000313" key="2">
    <source>
        <dbReference type="EMBL" id="KHJ83246.1"/>
    </source>
</evidence>
<reference evidence="2 3" key="1">
    <citation type="submission" date="2014-03" db="EMBL/GenBank/DDBJ databases">
        <title>Draft genome of the hookworm Oesophagostomum dentatum.</title>
        <authorList>
            <person name="Mitreva M."/>
        </authorList>
    </citation>
    <scope>NUCLEOTIDE SEQUENCE [LARGE SCALE GENOMIC DNA]</scope>
    <source>
        <strain evidence="2 3">OD-Hann</strain>
    </source>
</reference>
<accession>A0A0B1SH85</accession>
<gene>
    <name evidence="2" type="ORF">OESDEN_17057</name>
</gene>
<dbReference type="PROSITE" id="PS51257">
    <property type="entry name" value="PROKAR_LIPOPROTEIN"/>
    <property type="match status" value="1"/>
</dbReference>
<keyword evidence="3" id="KW-1185">Reference proteome</keyword>
<name>A0A0B1SH85_OESDE</name>